<name>B6H395_PENRW</name>
<reference evidence="3 4" key="1">
    <citation type="journal article" date="2008" name="Nat. Biotechnol.">
        <title>Genome sequencing and analysis of the filamentous fungus Penicillium chrysogenum.</title>
        <authorList>
            <person name="van den Berg M.A."/>
            <person name="Albang R."/>
            <person name="Albermann K."/>
            <person name="Badger J.H."/>
            <person name="Daran J.-M."/>
            <person name="Driessen A.J.M."/>
            <person name="Garcia-Estrada C."/>
            <person name="Fedorova N.D."/>
            <person name="Harris D.M."/>
            <person name="Heijne W.H.M."/>
            <person name="Joardar V.S."/>
            <person name="Kiel J.A.K.W."/>
            <person name="Kovalchuk A."/>
            <person name="Martin J.F."/>
            <person name="Nierman W.C."/>
            <person name="Nijland J.G."/>
            <person name="Pronk J.T."/>
            <person name="Roubos J.A."/>
            <person name="van der Klei I.J."/>
            <person name="van Peij N.N.M.E."/>
            <person name="Veenhuis M."/>
            <person name="von Doehren H."/>
            <person name="Wagner C."/>
            <person name="Wortman J.R."/>
            <person name="Bovenberg R.A.L."/>
        </authorList>
    </citation>
    <scope>NUCLEOTIDE SEQUENCE [LARGE SCALE GENOMIC DNA]</scope>
    <source>
        <strain evidence="4">ATCC 28089 / DSM 1075 / NRRL 1951 / Wisconsin 54-1255</strain>
    </source>
</reference>
<dbReference type="AlphaFoldDB" id="B6H395"/>
<dbReference type="HOGENOM" id="CLU_616920_0_0_1"/>
<dbReference type="OMA" id="FWICEHF"/>
<keyword evidence="4" id="KW-1185">Reference proteome</keyword>
<dbReference type="BioCyc" id="PCHR:PC13G13070-MONOMER"/>
<protein>
    <submittedName>
        <fullName evidence="3">Pc13g13070 protein</fullName>
    </submittedName>
</protein>
<keyword evidence="1" id="KW-1133">Transmembrane helix</keyword>
<sequence>MAASDLNPVRDLQCSRSKSTTQFVVPEPGRLNGLPLELLLSISDLLEPEDVICLSMCNRRLFEALKCKRTLLSSTEDDEYNKLEVPRRLERDLPNHFFCWICDILHKFDGPEWFALSDGYSGSFSRLPCVSKWERQRTGLRSTIRYLPLIEECGKYSSKLQDVMRYFYFGVQYGVGAESLYHTQVNKCLDATTLFSIESRVYQEQKGLCLQIQEILLVYYALMGLFIPKAPSPDRPTPYYFWICEHFSRREMRHRIKSTLSAFLSDTSMSPLRGNCDKCNTDFELQIEEVRGRLALILTKWIILGPGAKPDDPDWGKRDPNMIPGACLAFNISVILWGFWNACLHSLPKTTLLLSPTASVSSEGYPSRETYQKFCILRIVQLGLAWFFFDDEVWNVVWQKLLQDVSGKWRGTVADVCTERFGFALAVFFYGLSVVVFGQPPNDN</sequence>
<evidence type="ECO:0000259" key="2">
    <source>
        <dbReference type="PROSITE" id="PS50181"/>
    </source>
</evidence>
<keyword evidence="1" id="KW-0472">Membrane</keyword>
<evidence type="ECO:0000313" key="3">
    <source>
        <dbReference type="EMBL" id="CAP92376.1"/>
    </source>
</evidence>
<evidence type="ECO:0000256" key="1">
    <source>
        <dbReference type="SAM" id="Phobius"/>
    </source>
</evidence>
<proteinExistence type="predicted"/>
<dbReference type="STRING" id="500485.B6H395"/>
<gene>
    <name evidence="3" type="ORF">Pc13g13070</name>
    <name evidence="3" type="ORF">PCH_Pc13g13070</name>
</gene>
<organism evidence="3 4">
    <name type="scientific">Penicillium rubens (strain ATCC 28089 / DSM 1075 / NRRL 1951 / Wisconsin 54-1255)</name>
    <name type="common">Penicillium chrysogenum</name>
    <dbReference type="NCBI Taxonomy" id="500485"/>
    <lineage>
        <taxon>Eukaryota</taxon>
        <taxon>Fungi</taxon>
        <taxon>Dikarya</taxon>
        <taxon>Ascomycota</taxon>
        <taxon>Pezizomycotina</taxon>
        <taxon>Eurotiomycetes</taxon>
        <taxon>Eurotiomycetidae</taxon>
        <taxon>Eurotiales</taxon>
        <taxon>Aspergillaceae</taxon>
        <taxon>Penicillium</taxon>
        <taxon>Penicillium chrysogenum species complex</taxon>
    </lineage>
</organism>
<dbReference type="VEuPathDB" id="FungiDB:PCH_Pc13g13070"/>
<keyword evidence="1" id="KW-0812">Transmembrane</keyword>
<dbReference type="EMBL" id="AM920428">
    <property type="protein sequence ID" value="CAP92376.1"/>
    <property type="molecule type" value="Genomic_DNA"/>
</dbReference>
<evidence type="ECO:0000313" key="4">
    <source>
        <dbReference type="Proteomes" id="UP000000724"/>
    </source>
</evidence>
<accession>B6H395</accession>
<dbReference type="Proteomes" id="UP000000724">
    <property type="component" value="Contig Pc00c13"/>
</dbReference>
<dbReference type="InterPro" id="IPR001810">
    <property type="entry name" value="F-box_dom"/>
</dbReference>
<feature type="transmembrane region" description="Helical" evidence="1">
    <location>
        <begin position="421"/>
        <end position="438"/>
    </location>
</feature>
<feature type="domain" description="F-box" evidence="2">
    <location>
        <begin position="28"/>
        <end position="83"/>
    </location>
</feature>
<dbReference type="PROSITE" id="PS50181">
    <property type="entry name" value="FBOX"/>
    <property type="match status" value="1"/>
</dbReference>
<dbReference type="OrthoDB" id="3766406at2759"/>